<proteinExistence type="predicted"/>
<keyword evidence="3" id="KW-1185">Reference proteome</keyword>
<evidence type="ECO:0000313" key="3">
    <source>
        <dbReference type="Proteomes" id="UP000325255"/>
    </source>
</evidence>
<gene>
    <name evidence="2" type="ORF">F1189_27460</name>
</gene>
<organism evidence="2 3">
    <name type="scientific">Rhodovastum atsumiense</name>
    <dbReference type="NCBI Taxonomy" id="504468"/>
    <lineage>
        <taxon>Bacteria</taxon>
        <taxon>Pseudomonadati</taxon>
        <taxon>Pseudomonadota</taxon>
        <taxon>Alphaproteobacteria</taxon>
        <taxon>Acetobacterales</taxon>
        <taxon>Acetobacteraceae</taxon>
        <taxon>Rhodovastum</taxon>
    </lineage>
</organism>
<comment type="caution">
    <text evidence="2">The sequence shown here is derived from an EMBL/GenBank/DDBJ whole genome shotgun (WGS) entry which is preliminary data.</text>
</comment>
<evidence type="ECO:0000313" key="2">
    <source>
        <dbReference type="EMBL" id="KAA5608782.1"/>
    </source>
</evidence>
<dbReference type="RefSeq" id="WP_150045021.1">
    <property type="nucleotide sequence ID" value="NZ_OW485601.1"/>
</dbReference>
<feature type="region of interest" description="Disordered" evidence="1">
    <location>
        <begin position="70"/>
        <end position="91"/>
    </location>
</feature>
<dbReference type="EMBL" id="VWPK01000068">
    <property type="protein sequence ID" value="KAA5608782.1"/>
    <property type="molecule type" value="Genomic_DNA"/>
</dbReference>
<dbReference type="AlphaFoldDB" id="A0A5M6IKS5"/>
<protein>
    <submittedName>
        <fullName evidence="2">Uncharacterized protein</fullName>
    </submittedName>
</protein>
<dbReference type="Proteomes" id="UP000325255">
    <property type="component" value="Unassembled WGS sequence"/>
</dbReference>
<evidence type="ECO:0000256" key="1">
    <source>
        <dbReference type="SAM" id="MobiDB-lite"/>
    </source>
</evidence>
<reference evidence="2 3" key="1">
    <citation type="submission" date="2019-09" db="EMBL/GenBank/DDBJ databases">
        <title>Genome sequence of Rhodovastum atsumiense, a diverse member of the Acetobacteraceae family of non-sulfur purple photosynthetic bacteria.</title>
        <authorList>
            <person name="Meyer T."/>
            <person name="Kyndt J."/>
        </authorList>
    </citation>
    <scope>NUCLEOTIDE SEQUENCE [LARGE SCALE GENOMIC DNA]</scope>
    <source>
        <strain evidence="2 3">DSM 21279</strain>
    </source>
</reference>
<name>A0A5M6IKS5_9PROT</name>
<sequence>MAGPDVSIGAELGRQAGGNGGNIAIEALQENVTGNLMELSSRFLQAPVLQRQGCGVPMAAEKAGSLVSGGIGGLPRDGEGPQRGRYFGTASPVVPAGTGVTVHLAADARPGGTCRQDGGP</sequence>
<accession>A0A5M6IKS5</accession>